<dbReference type="OrthoDB" id="3261131at2759"/>
<protein>
    <submittedName>
        <fullName evidence="1">Uncharacterized protein</fullName>
    </submittedName>
</protein>
<accession>A0A8H5EWQ9</accession>
<dbReference type="Pfam" id="PF06293">
    <property type="entry name" value="Kdo"/>
    <property type="match status" value="1"/>
</dbReference>
<dbReference type="AlphaFoldDB" id="A0A8H5EWQ9"/>
<sequence>MSLIMSVWCLVIDHDKTLVGAPAKFPCPPGTDIADFATQVVAVHPALEGAHLSFLTFYHNAALHSGLGYSQLQPMISELNLSESEVAPNAIVTEVVSGYELLIFKKIIPNRASLKRSRPPSILNTHERLVRSKIAKMAPSDLAKASQYPSIQKNPSERIFDDRPTPDVIIAPIALLYRPFGEFEDIFTSGVPPQDIHVDLRKMEEGVDILATEMCRYFVDEAARRLAGIPRLNKILEFPIRAGDVGMTAWSDGHCDVDGMISTIAEWKNSLAGISTFPHAQCVGYVAHSHATSDKAKVLCGRQTLPALAMTLIGDLVQFHAIILLGHQYRAIGLTAALSFSLWATNIVQRKQLYNAFIAANVLQQRIHRDLESYSNQCQDQGPPHPGHFFFPSVPKILAHGGNKANGDYIEFTILDHFAGTGEETFRNRHLYLATLKVERPDYPCGTEILVKFSRRYCMDLHDFCYDKKHAPKVLGFEKLPGGWFAIAMEHLADAEPITCLTPEQQNEVERLVKDFHDAGFVHGDLRAANILFNRSSKNFWLIDFDWGGKADEVVYPTWFLHEELLDGRQSKDLIIHKKDDERILRATLNGLRKPN</sequence>
<dbReference type="SUPFAM" id="SSF56112">
    <property type="entry name" value="Protein kinase-like (PK-like)"/>
    <property type="match status" value="1"/>
</dbReference>
<proteinExistence type="predicted"/>
<dbReference type="GO" id="GO:0004672">
    <property type="term" value="F:protein kinase activity"/>
    <property type="evidence" value="ECO:0007669"/>
    <property type="project" value="InterPro"/>
</dbReference>
<reference evidence="1 2" key="1">
    <citation type="journal article" date="2020" name="ISME J.">
        <title>Uncovering the hidden diversity of litter-decomposition mechanisms in mushroom-forming fungi.</title>
        <authorList>
            <person name="Floudas D."/>
            <person name="Bentzer J."/>
            <person name="Ahren D."/>
            <person name="Johansson T."/>
            <person name="Persson P."/>
            <person name="Tunlid A."/>
        </authorList>
    </citation>
    <scope>NUCLEOTIDE SEQUENCE [LARGE SCALE GENOMIC DNA]</scope>
    <source>
        <strain evidence="1 2">CBS 101986</strain>
    </source>
</reference>
<dbReference type="Proteomes" id="UP000567179">
    <property type="component" value="Unassembled WGS sequence"/>
</dbReference>
<organism evidence="1 2">
    <name type="scientific">Psilocybe cf. subviscida</name>
    <dbReference type="NCBI Taxonomy" id="2480587"/>
    <lineage>
        <taxon>Eukaryota</taxon>
        <taxon>Fungi</taxon>
        <taxon>Dikarya</taxon>
        <taxon>Basidiomycota</taxon>
        <taxon>Agaricomycotina</taxon>
        <taxon>Agaricomycetes</taxon>
        <taxon>Agaricomycetidae</taxon>
        <taxon>Agaricales</taxon>
        <taxon>Agaricineae</taxon>
        <taxon>Strophariaceae</taxon>
        <taxon>Psilocybe</taxon>
    </lineage>
</organism>
<comment type="caution">
    <text evidence="1">The sequence shown here is derived from an EMBL/GenBank/DDBJ whole genome shotgun (WGS) entry which is preliminary data.</text>
</comment>
<dbReference type="PROSITE" id="PS00109">
    <property type="entry name" value="PROTEIN_KINASE_TYR"/>
    <property type="match status" value="1"/>
</dbReference>
<name>A0A8H5EWQ9_9AGAR</name>
<keyword evidence="2" id="KW-1185">Reference proteome</keyword>
<dbReference type="EMBL" id="JAACJJ010000043">
    <property type="protein sequence ID" value="KAF5315149.1"/>
    <property type="molecule type" value="Genomic_DNA"/>
</dbReference>
<evidence type="ECO:0000313" key="2">
    <source>
        <dbReference type="Proteomes" id="UP000567179"/>
    </source>
</evidence>
<dbReference type="InterPro" id="IPR008266">
    <property type="entry name" value="Tyr_kinase_AS"/>
</dbReference>
<dbReference type="Gene3D" id="1.10.510.10">
    <property type="entry name" value="Transferase(Phosphotransferase) domain 1"/>
    <property type="match status" value="1"/>
</dbReference>
<dbReference type="InterPro" id="IPR011009">
    <property type="entry name" value="Kinase-like_dom_sf"/>
</dbReference>
<evidence type="ECO:0000313" key="1">
    <source>
        <dbReference type="EMBL" id="KAF5315149.1"/>
    </source>
</evidence>
<gene>
    <name evidence="1" type="ORF">D9619_007053</name>
</gene>